<dbReference type="EMBL" id="UGRY01000004">
    <property type="protein sequence ID" value="SUD47927.1"/>
    <property type="molecule type" value="Genomic_DNA"/>
</dbReference>
<reference evidence="1 2" key="1">
    <citation type="submission" date="2018-06" db="EMBL/GenBank/DDBJ databases">
        <authorList>
            <consortium name="Pathogen Informatics"/>
            <person name="Doyle S."/>
        </authorList>
    </citation>
    <scope>NUCLEOTIDE SEQUENCE [LARGE SCALE GENOMIC DNA]</scope>
    <source>
        <strain evidence="1 2">NCTC1934</strain>
    </source>
</reference>
<dbReference type="RefSeq" id="WP_039811989.1">
    <property type="nucleotide sequence ID" value="NZ_UGRY01000004.1"/>
</dbReference>
<proteinExistence type="predicted"/>
<organism evidence="1 2">
    <name type="scientific">Nocardia otitidiscaviarum</name>
    <dbReference type="NCBI Taxonomy" id="1823"/>
    <lineage>
        <taxon>Bacteria</taxon>
        <taxon>Bacillati</taxon>
        <taxon>Actinomycetota</taxon>
        <taxon>Actinomycetes</taxon>
        <taxon>Mycobacteriales</taxon>
        <taxon>Nocardiaceae</taxon>
        <taxon>Nocardia</taxon>
    </lineage>
</organism>
<accession>A0A379JH87</accession>
<sequence>MTAITTPASTVSRGQRRTIATAITLFRRAFTLFAAAGRAVPFHREDGSRRAGSYDVVDRDSQRALAELNAISTIREHG</sequence>
<evidence type="ECO:0000313" key="2">
    <source>
        <dbReference type="Proteomes" id="UP000255467"/>
    </source>
</evidence>
<dbReference type="Proteomes" id="UP000255467">
    <property type="component" value="Unassembled WGS sequence"/>
</dbReference>
<gene>
    <name evidence="1" type="ORF">NCTC1934_05252</name>
</gene>
<keyword evidence="2" id="KW-1185">Reference proteome</keyword>
<evidence type="ECO:0000313" key="1">
    <source>
        <dbReference type="EMBL" id="SUD47927.1"/>
    </source>
</evidence>
<name>A0A379JH87_9NOCA</name>
<protein>
    <submittedName>
        <fullName evidence="1">Uncharacterized protein</fullName>
    </submittedName>
</protein>
<dbReference type="AlphaFoldDB" id="A0A379JH87"/>